<evidence type="ECO:0000256" key="4">
    <source>
        <dbReference type="ARBA" id="ARBA00022989"/>
    </source>
</evidence>
<keyword evidence="10" id="KW-1185">Reference proteome</keyword>
<comment type="similarity">
    <text evidence="2">Belongs to the PER33/POM33 family.</text>
</comment>
<evidence type="ECO:0000256" key="2">
    <source>
        <dbReference type="ARBA" id="ARBA00007322"/>
    </source>
</evidence>
<accession>A0AAE1ET94</accession>
<name>A0AAE1ET94_PETCI</name>
<evidence type="ECO:0000256" key="3">
    <source>
        <dbReference type="ARBA" id="ARBA00022692"/>
    </source>
</evidence>
<feature type="region of interest" description="Disordered" evidence="6">
    <location>
        <begin position="1"/>
        <end position="32"/>
    </location>
</feature>
<comment type="caution">
    <text evidence="8">The sequence shown here is derived from an EMBL/GenBank/DDBJ whole genome shotgun (WGS) entry which is preliminary data.</text>
</comment>
<evidence type="ECO:0000256" key="7">
    <source>
        <dbReference type="SAM" id="Phobius"/>
    </source>
</evidence>
<feature type="transmembrane region" description="Helical" evidence="7">
    <location>
        <begin position="118"/>
        <end position="147"/>
    </location>
</feature>
<dbReference type="Proteomes" id="UP001286313">
    <property type="component" value="Unassembled WGS sequence"/>
</dbReference>
<feature type="transmembrane region" description="Helical" evidence="7">
    <location>
        <begin position="188"/>
        <end position="212"/>
    </location>
</feature>
<dbReference type="Pfam" id="PF03661">
    <property type="entry name" value="TMEM33_Pom33"/>
    <property type="match status" value="1"/>
</dbReference>
<gene>
    <name evidence="9" type="ORF">Pcinc_031968</name>
    <name evidence="8" type="ORF">Pcinc_032967</name>
</gene>
<dbReference type="AlphaFoldDB" id="A0AAE1ET94"/>
<dbReference type="GO" id="GO:0071786">
    <property type="term" value="P:endoplasmic reticulum tubular network organization"/>
    <property type="evidence" value="ECO:0007669"/>
    <property type="project" value="TreeGrafter"/>
</dbReference>
<dbReference type="EMBL" id="JAWQEG010004313">
    <property type="protein sequence ID" value="KAK3862140.1"/>
    <property type="molecule type" value="Genomic_DNA"/>
</dbReference>
<evidence type="ECO:0000313" key="9">
    <source>
        <dbReference type="EMBL" id="KAK3862140.1"/>
    </source>
</evidence>
<dbReference type="PANTHER" id="PTHR12703:SF4">
    <property type="entry name" value="TRANSMEMBRANE PROTEIN 33"/>
    <property type="match status" value="1"/>
</dbReference>
<evidence type="ECO:0000256" key="6">
    <source>
        <dbReference type="SAM" id="MobiDB-lite"/>
    </source>
</evidence>
<evidence type="ECO:0000256" key="5">
    <source>
        <dbReference type="ARBA" id="ARBA00023136"/>
    </source>
</evidence>
<comment type="subcellular location">
    <subcellularLocation>
        <location evidence="1">Membrane</location>
        <topology evidence="1">Multi-pass membrane protein</topology>
    </subcellularLocation>
</comment>
<dbReference type="EMBL" id="JAWQEG010004581">
    <property type="protein sequence ID" value="KAK3861027.1"/>
    <property type="molecule type" value="Genomic_DNA"/>
</dbReference>
<dbReference type="InterPro" id="IPR005344">
    <property type="entry name" value="TMEM33/Pom33"/>
</dbReference>
<dbReference type="InterPro" id="IPR051645">
    <property type="entry name" value="PER33/POM33_regulator"/>
</dbReference>
<keyword evidence="4 7" id="KW-1133">Transmembrane helix</keyword>
<dbReference type="GO" id="GO:0061024">
    <property type="term" value="P:membrane organization"/>
    <property type="evidence" value="ECO:0007669"/>
    <property type="project" value="TreeGrafter"/>
</dbReference>
<keyword evidence="5 7" id="KW-0472">Membrane</keyword>
<evidence type="ECO:0000313" key="8">
    <source>
        <dbReference type="EMBL" id="KAK3861027.1"/>
    </source>
</evidence>
<proteinExistence type="inferred from homology"/>
<reference evidence="8" key="1">
    <citation type="submission" date="2023-10" db="EMBL/GenBank/DDBJ databases">
        <title>Genome assemblies of two species of porcelain crab, Petrolisthes cinctipes and Petrolisthes manimaculis (Anomura: Porcellanidae).</title>
        <authorList>
            <person name="Angst P."/>
        </authorList>
    </citation>
    <scope>NUCLEOTIDE SEQUENCE</scope>
    <source>
        <strain evidence="8">PB745_01</strain>
        <tissue evidence="8">Gill</tissue>
    </source>
</reference>
<keyword evidence="3 7" id="KW-0812">Transmembrane</keyword>
<feature type="compositionally biased region" description="Low complexity" evidence="6">
    <location>
        <begin position="7"/>
        <end position="26"/>
    </location>
</feature>
<sequence length="272" mass="30858">MSDEQQSEQQQQQQQQQQDGSSSSGEQSERVGGRGMEALKTHVMEHKVDTALWATRALTLFFCISYLIPIFGNPYSSYQKVLMSNAATSALRLHQRIPSVQFSREFLAQLLMEDSAHYLLYSVLFTYTAPLTMVLVPIFLFALLHFASYSLGLLDVMGQNNALGSRFLISLVEFQHRNILRGAAFVEIFLMPLTVITLFLGRGSLITPFAYYRFLTLRYSSRRNPYTRNMFHELRMASEFIANKPGTPVFLRNAIFRAITFVSGLAPAVVVQ</sequence>
<dbReference type="PANTHER" id="PTHR12703">
    <property type="entry name" value="TRANSMEMBRANE PROTEIN 33"/>
    <property type="match status" value="1"/>
</dbReference>
<evidence type="ECO:0000313" key="10">
    <source>
        <dbReference type="Proteomes" id="UP001286313"/>
    </source>
</evidence>
<feature type="transmembrane region" description="Helical" evidence="7">
    <location>
        <begin position="53"/>
        <end position="72"/>
    </location>
</feature>
<evidence type="ECO:0000256" key="1">
    <source>
        <dbReference type="ARBA" id="ARBA00004141"/>
    </source>
</evidence>
<dbReference type="GO" id="GO:0005783">
    <property type="term" value="C:endoplasmic reticulum"/>
    <property type="evidence" value="ECO:0007669"/>
    <property type="project" value="TreeGrafter"/>
</dbReference>
<organism evidence="8 10">
    <name type="scientific">Petrolisthes cinctipes</name>
    <name type="common">Flat porcelain crab</name>
    <dbReference type="NCBI Taxonomy" id="88211"/>
    <lineage>
        <taxon>Eukaryota</taxon>
        <taxon>Metazoa</taxon>
        <taxon>Ecdysozoa</taxon>
        <taxon>Arthropoda</taxon>
        <taxon>Crustacea</taxon>
        <taxon>Multicrustacea</taxon>
        <taxon>Malacostraca</taxon>
        <taxon>Eumalacostraca</taxon>
        <taxon>Eucarida</taxon>
        <taxon>Decapoda</taxon>
        <taxon>Pleocyemata</taxon>
        <taxon>Anomura</taxon>
        <taxon>Galatheoidea</taxon>
        <taxon>Porcellanidae</taxon>
        <taxon>Petrolisthes</taxon>
    </lineage>
</organism>
<dbReference type="GO" id="GO:0016020">
    <property type="term" value="C:membrane"/>
    <property type="evidence" value="ECO:0007669"/>
    <property type="project" value="UniProtKB-SubCell"/>
</dbReference>
<protein>
    <submittedName>
        <fullName evidence="8">Uncharacterized protein</fullName>
    </submittedName>
</protein>